<evidence type="ECO:0000313" key="3">
    <source>
        <dbReference type="EMBL" id="MFD0871236.1"/>
    </source>
</evidence>
<dbReference type="Proteomes" id="UP001597120">
    <property type="component" value="Unassembled WGS sequence"/>
</dbReference>
<dbReference type="EMBL" id="JBHTIU010000074">
    <property type="protein sequence ID" value="MFD0871236.1"/>
    <property type="molecule type" value="Genomic_DNA"/>
</dbReference>
<feature type="region of interest" description="Disordered" evidence="1">
    <location>
        <begin position="460"/>
        <end position="482"/>
    </location>
</feature>
<keyword evidence="4" id="KW-1185">Reference proteome</keyword>
<proteinExistence type="predicted"/>
<dbReference type="RefSeq" id="WP_186328398.1">
    <property type="nucleotide sequence ID" value="NZ_JBHTIU010000074.1"/>
</dbReference>
<gene>
    <name evidence="3" type="ORF">ACFQ03_19005</name>
</gene>
<dbReference type="SMART" id="SM00257">
    <property type="entry name" value="LysM"/>
    <property type="match status" value="1"/>
</dbReference>
<protein>
    <submittedName>
        <fullName evidence="3">LysM peptidoglycan-binding domain-containing protein</fullName>
    </submittedName>
</protein>
<feature type="compositionally biased region" description="Low complexity" evidence="1">
    <location>
        <begin position="314"/>
        <end position="325"/>
    </location>
</feature>
<feature type="region of interest" description="Disordered" evidence="1">
    <location>
        <begin position="139"/>
        <end position="415"/>
    </location>
</feature>
<reference evidence="4" key="1">
    <citation type="journal article" date="2019" name="Int. J. Syst. Evol. Microbiol.">
        <title>The Global Catalogue of Microorganisms (GCM) 10K type strain sequencing project: providing services to taxonomists for standard genome sequencing and annotation.</title>
        <authorList>
            <consortium name="The Broad Institute Genomics Platform"/>
            <consortium name="The Broad Institute Genome Sequencing Center for Infectious Disease"/>
            <person name="Wu L."/>
            <person name="Ma J."/>
        </authorList>
    </citation>
    <scope>NUCLEOTIDE SEQUENCE [LARGE SCALE GENOMIC DNA]</scope>
    <source>
        <strain evidence="4">CCUG 57263</strain>
    </source>
</reference>
<dbReference type="CDD" id="cd00118">
    <property type="entry name" value="LysM"/>
    <property type="match status" value="1"/>
</dbReference>
<accession>A0ABW3DF90</accession>
<feature type="compositionally biased region" description="Basic and acidic residues" evidence="1">
    <location>
        <begin position="246"/>
        <end position="258"/>
    </location>
</feature>
<feature type="compositionally biased region" description="Basic and acidic residues" evidence="1">
    <location>
        <begin position="213"/>
        <end position="223"/>
    </location>
</feature>
<comment type="caution">
    <text evidence="3">The sequence shown here is derived from an EMBL/GenBank/DDBJ whole genome shotgun (WGS) entry which is preliminary data.</text>
</comment>
<sequence length="545" mass="60832">MTEHQSGLRFDIYERVHLDESLAGIQELDEIEMIPHIQVLQEGEQAVLKGNLWLTGTYLGDSGEESRTLEHFIPVEITLPMNRIHRLEDIAVEIENFDIDVLSARSLNVTGVLSLHGIEMTSKQDELWKEEEEFVVVHRAEDKDQEEVQEGPADTDSRQSADEEGAGDVDLPSPDTEGIEVNLEEARTRPQAVEPEFADSGQEEPQRPDFLAEEVRVEPEDQRSVLQDGDDSDKTETIAVSFRSAPPERMDSLPKENTEQAGEEESAARERESYSWSDSFFTSRAQAVPDSNAEESLEEASAPDEEPYEEPAESSETATAFASPEVPEVQQPSFEPNHRPSASDLPSPSGSDRTEGITGEKKAEEPVWEENKASGEPVSAESNVESNAEANVEANIESIAEANEEASAETNEEAVETIAVSMPEEKQELKIAFGKKSASEASPSYNLANLIHKTDIIELESPQPEMREQTEAGPPSSSDGVEWKRLFSRTEDTGQQFKRMRMCIVQKEETIETIAERYKINPREIILYNRLGDQQIEEGQVLYIP</sequence>
<dbReference type="InterPro" id="IPR018392">
    <property type="entry name" value="LysM"/>
</dbReference>
<dbReference type="Pfam" id="PF20918">
    <property type="entry name" value="SPOCS_spoVID-N"/>
    <property type="match status" value="1"/>
</dbReference>
<dbReference type="Pfam" id="PF01476">
    <property type="entry name" value="LysM"/>
    <property type="match status" value="1"/>
</dbReference>
<name>A0ABW3DF90_9BACL</name>
<feature type="compositionally biased region" description="Basic and acidic residues" evidence="1">
    <location>
        <begin position="352"/>
        <end position="373"/>
    </location>
</feature>
<evidence type="ECO:0000256" key="1">
    <source>
        <dbReference type="SAM" id="MobiDB-lite"/>
    </source>
</evidence>
<evidence type="ECO:0000259" key="2">
    <source>
        <dbReference type="PROSITE" id="PS51782"/>
    </source>
</evidence>
<dbReference type="InterPro" id="IPR048862">
    <property type="entry name" value="SPOCS_spoVID_N"/>
</dbReference>
<organism evidence="3 4">
    <name type="scientific">Paenibacillus residui</name>
    <dbReference type="NCBI Taxonomy" id="629724"/>
    <lineage>
        <taxon>Bacteria</taxon>
        <taxon>Bacillati</taxon>
        <taxon>Bacillota</taxon>
        <taxon>Bacilli</taxon>
        <taxon>Bacillales</taxon>
        <taxon>Paenibacillaceae</taxon>
        <taxon>Paenibacillus</taxon>
    </lineage>
</organism>
<feature type="compositionally biased region" description="Low complexity" evidence="1">
    <location>
        <begin position="378"/>
        <end position="401"/>
    </location>
</feature>
<feature type="compositionally biased region" description="Polar residues" evidence="1">
    <location>
        <begin position="274"/>
        <end position="285"/>
    </location>
</feature>
<dbReference type="Gene3D" id="3.10.350.10">
    <property type="entry name" value="LysM domain"/>
    <property type="match status" value="1"/>
</dbReference>
<feature type="compositionally biased region" description="Acidic residues" evidence="1">
    <location>
        <begin position="292"/>
        <end position="313"/>
    </location>
</feature>
<dbReference type="PROSITE" id="PS51782">
    <property type="entry name" value="LYSM"/>
    <property type="match status" value="1"/>
</dbReference>
<feature type="domain" description="LysM" evidence="2">
    <location>
        <begin position="501"/>
        <end position="544"/>
    </location>
</feature>
<dbReference type="SUPFAM" id="SSF54106">
    <property type="entry name" value="LysM domain"/>
    <property type="match status" value="1"/>
</dbReference>
<evidence type="ECO:0000313" key="4">
    <source>
        <dbReference type="Proteomes" id="UP001597120"/>
    </source>
</evidence>
<dbReference type="InterPro" id="IPR036779">
    <property type="entry name" value="LysM_dom_sf"/>
</dbReference>
<feature type="compositionally biased region" description="Acidic residues" evidence="1">
    <location>
        <begin position="402"/>
        <end position="415"/>
    </location>
</feature>